<comment type="caution">
    <text evidence="8">The sequence shown here is derived from an EMBL/GenBank/DDBJ whole genome shotgun (WGS) entry which is preliminary data.</text>
</comment>
<dbReference type="Gene3D" id="3.40.640.10">
    <property type="entry name" value="Type I PLP-dependent aspartate aminotransferase-like (Major domain)"/>
    <property type="match status" value="1"/>
</dbReference>
<dbReference type="PANTHER" id="PTHR13693:SF77">
    <property type="entry name" value="8-AMINO-7-OXONONANOATE SYNTHASE"/>
    <property type="match status" value="1"/>
</dbReference>
<dbReference type="PANTHER" id="PTHR13693">
    <property type="entry name" value="CLASS II AMINOTRANSFERASE/8-AMINO-7-OXONONANOATE SYNTHASE"/>
    <property type="match status" value="1"/>
</dbReference>
<dbReference type="EC" id="2.3.1.47" evidence="3"/>
<evidence type="ECO:0000256" key="4">
    <source>
        <dbReference type="ARBA" id="ARBA00022679"/>
    </source>
</evidence>
<keyword evidence="9" id="KW-1185">Reference proteome</keyword>
<protein>
    <recommendedName>
        <fullName evidence="3">8-amino-7-oxononanoate synthase</fullName>
        <ecNumber evidence="3">2.3.1.47</ecNumber>
    </recommendedName>
</protein>
<keyword evidence="5" id="KW-0663">Pyridoxal phosphate</keyword>
<gene>
    <name evidence="8" type="ORF">ACFFQA_16630</name>
</gene>
<name>A0ABV5ZXE2_9PSEU</name>
<dbReference type="SUPFAM" id="SSF53383">
    <property type="entry name" value="PLP-dependent transferases"/>
    <property type="match status" value="1"/>
</dbReference>
<evidence type="ECO:0000313" key="9">
    <source>
        <dbReference type="Proteomes" id="UP001589693"/>
    </source>
</evidence>
<dbReference type="Proteomes" id="UP001589693">
    <property type="component" value="Unassembled WGS sequence"/>
</dbReference>
<dbReference type="Gene3D" id="3.90.1150.10">
    <property type="entry name" value="Aspartate Aminotransferase, domain 1"/>
    <property type="match status" value="1"/>
</dbReference>
<evidence type="ECO:0000256" key="2">
    <source>
        <dbReference type="ARBA" id="ARBA00010008"/>
    </source>
</evidence>
<keyword evidence="8" id="KW-0032">Aminotransferase</keyword>
<organism evidence="8 9">
    <name type="scientific">Allokutzneria oryzae</name>
    <dbReference type="NCBI Taxonomy" id="1378989"/>
    <lineage>
        <taxon>Bacteria</taxon>
        <taxon>Bacillati</taxon>
        <taxon>Actinomycetota</taxon>
        <taxon>Actinomycetes</taxon>
        <taxon>Pseudonocardiales</taxon>
        <taxon>Pseudonocardiaceae</taxon>
        <taxon>Allokutzneria</taxon>
    </lineage>
</organism>
<keyword evidence="4" id="KW-0808">Transferase</keyword>
<evidence type="ECO:0000256" key="3">
    <source>
        <dbReference type="ARBA" id="ARBA00013187"/>
    </source>
</evidence>
<evidence type="ECO:0000256" key="5">
    <source>
        <dbReference type="ARBA" id="ARBA00022898"/>
    </source>
</evidence>
<evidence type="ECO:0000313" key="8">
    <source>
        <dbReference type="EMBL" id="MFB9905560.1"/>
    </source>
</evidence>
<feature type="domain" description="Aminotransferase class I/classII large" evidence="7">
    <location>
        <begin position="54"/>
        <end position="409"/>
    </location>
</feature>
<proteinExistence type="inferred from homology"/>
<dbReference type="EMBL" id="JBHLZU010000014">
    <property type="protein sequence ID" value="MFB9905560.1"/>
    <property type="molecule type" value="Genomic_DNA"/>
</dbReference>
<dbReference type="Pfam" id="PF00155">
    <property type="entry name" value="Aminotran_1_2"/>
    <property type="match status" value="1"/>
</dbReference>
<evidence type="ECO:0000256" key="6">
    <source>
        <dbReference type="ARBA" id="ARBA00047715"/>
    </source>
</evidence>
<sequence length="421" mass="46540">MSAVRNGNIQDEIISLGDQNQRDPLFEVLAKSCQYNVRIASVDKRSLIDVHGNKLIDFASCNYLSFDQEQDALLPAANAAAREYGVHTSRARLMGYHELFSQLERRLADFLGVEDSILFPNTTLAHIGIIPALMARGDMIFLDKSAHATMYQGAQMARDKGAGLVSFRQGDMRTLERQLTEHADARRKMICVDGVYSMTGDYAVINELIPLARKHNALLYIDDAHGFGFVGENPTESMPYGFGGNGIVKHFGGDYDNVMYVAGTAKNLGAAAAVVSVSAKMKEYLLAYARPLDYTHPSTPFCLGILDSALDLQQRTGDARRKKVYELTRTLVDTLKDEGFSVVNDTYFPIVSVLAGETNRLIEASRTMYEDGIFLTACPYPTMPKGQEALRITITSNHEMDQIEVLLGSLRKVQGLLRSAD</sequence>
<evidence type="ECO:0000256" key="1">
    <source>
        <dbReference type="ARBA" id="ARBA00001933"/>
    </source>
</evidence>
<accession>A0ABV5ZXE2</accession>
<reference evidence="8 9" key="1">
    <citation type="submission" date="2024-09" db="EMBL/GenBank/DDBJ databases">
        <authorList>
            <person name="Sun Q."/>
            <person name="Mori K."/>
        </authorList>
    </citation>
    <scope>NUCLEOTIDE SEQUENCE [LARGE SCALE GENOMIC DNA]</scope>
    <source>
        <strain evidence="8 9">TBRC 7907</strain>
    </source>
</reference>
<dbReference type="InterPro" id="IPR015422">
    <property type="entry name" value="PyrdxlP-dep_Trfase_small"/>
</dbReference>
<comment type="catalytic activity">
    <reaction evidence="6">
        <text>6-carboxyhexanoyl-[ACP] + L-alanine + H(+) = (8S)-8-amino-7-oxononanoate + holo-[ACP] + CO2</text>
        <dbReference type="Rhea" id="RHEA:42288"/>
        <dbReference type="Rhea" id="RHEA-COMP:9685"/>
        <dbReference type="Rhea" id="RHEA-COMP:9955"/>
        <dbReference type="ChEBI" id="CHEBI:15378"/>
        <dbReference type="ChEBI" id="CHEBI:16526"/>
        <dbReference type="ChEBI" id="CHEBI:57972"/>
        <dbReference type="ChEBI" id="CHEBI:64479"/>
        <dbReference type="ChEBI" id="CHEBI:78846"/>
        <dbReference type="ChEBI" id="CHEBI:149468"/>
        <dbReference type="EC" id="2.3.1.47"/>
    </reaction>
</comment>
<dbReference type="InterPro" id="IPR050087">
    <property type="entry name" value="AON_synthase_class-II"/>
</dbReference>
<dbReference type="InterPro" id="IPR015424">
    <property type="entry name" value="PyrdxlP-dep_Trfase"/>
</dbReference>
<comment type="similarity">
    <text evidence="2">Belongs to the class-II pyridoxal-phosphate-dependent aminotransferase family. BioF subfamily.</text>
</comment>
<dbReference type="GO" id="GO:0008483">
    <property type="term" value="F:transaminase activity"/>
    <property type="evidence" value="ECO:0007669"/>
    <property type="project" value="UniProtKB-KW"/>
</dbReference>
<comment type="cofactor">
    <cofactor evidence="1">
        <name>pyridoxal 5'-phosphate</name>
        <dbReference type="ChEBI" id="CHEBI:597326"/>
    </cofactor>
</comment>
<evidence type="ECO:0000259" key="7">
    <source>
        <dbReference type="Pfam" id="PF00155"/>
    </source>
</evidence>
<dbReference type="InterPro" id="IPR004839">
    <property type="entry name" value="Aminotransferase_I/II_large"/>
</dbReference>
<dbReference type="RefSeq" id="WP_377852864.1">
    <property type="nucleotide sequence ID" value="NZ_JBHLZU010000014.1"/>
</dbReference>
<dbReference type="InterPro" id="IPR015421">
    <property type="entry name" value="PyrdxlP-dep_Trfase_major"/>
</dbReference>